<dbReference type="InterPro" id="IPR041705">
    <property type="entry name" value="PIN_Sll0205"/>
</dbReference>
<protein>
    <submittedName>
        <fullName evidence="2">Type II toxin-antitoxin system VapC family toxin</fullName>
    </submittedName>
</protein>
<dbReference type="Proteomes" id="UP000268623">
    <property type="component" value="Unassembled WGS sequence"/>
</dbReference>
<dbReference type="SUPFAM" id="SSF88723">
    <property type="entry name" value="PIN domain-like"/>
    <property type="match status" value="1"/>
</dbReference>
<organism evidence="2 3">
    <name type="scientific">Methylocystis hirsuta</name>
    <dbReference type="NCBI Taxonomy" id="369798"/>
    <lineage>
        <taxon>Bacteria</taxon>
        <taxon>Pseudomonadati</taxon>
        <taxon>Pseudomonadota</taxon>
        <taxon>Alphaproteobacteria</taxon>
        <taxon>Hyphomicrobiales</taxon>
        <taxon>Methylocystaceae</taxon>
        <taxon>Methylocystis</taxon>
    </lineage>
</organism>
<sequence length="128" mass="14103">MRLLLDTHIILGAAIAPARLSQKAKALLGNNDNELVFSVASLWEIMIKRSLNRDDFHVDPRALRRGLQDNGYHELPVLGRHALATDALPLIHKDPFDRLLIAQAVVEGLTLLTADALLATYPGPVEKI</sequence>
<dbReference type="PANTHER" id="PTHR36173">
    <property type="entry name" value="RIBONUCLEASE VAPC16-RELATED"/>
    <property type="match status" value="1"/>
</dbReference>
<proteinExistence type="predicted"/>
<name>A0A3M9XR18_9HYPH</name>
<evidence type="ECO:0000313" key="2">
    <source>
        <dbReference type="EMBL" id="RNJ50673.1"/>
    </source>
</evidence>
<gene>
    <name evidence="2" type="ORF">D1O30_14850</name>
</gene>
<dbReference type="AlphaFoldDB" id="A0A3M9XR18"/>
<feature type="domain" description="PIN" evidence="1">
    <location>
        <begin position="4"/>
        <end position="118"/>
    </location>
</feature>
<comment type="caution">
    <text evidence="2">The sequence shown here is derived from an EMBL/GenBank/DDBJ whole genome shotgun (WGS) entry which is preliminary data.</text>
</comment>
<dbReference type="InterPro" id="IPR029060">
    <property type="entry name" value="PIN-like_dom_sf"/>
</dbReference>
<dbReference type="InterPro" id="IPR002716">
    <property type="entry name" value="PIN_dom"/>
</dbReference>
<dbReference type="Gene3D" id="3.40.50.1010">
    <property type="entry name" value="5'-nuclease"/>
    <property type="match status" value="1"/>
</dbReference>
<dbReference type="PANTHER" id="PTHR36173:SF2">
    <property type="entry name" value="RIBONUCLEASE VAPC16"/>
    <property type="match status" value="1"/>
</dbReference>
<dbReference type="CDD" id="cd09872">
    <property type="entry name" value="PIN_Sll0205-like"/>
    <property type="match status" value="1"/>
</dbReference>
<evidence type="ECO:0000259" key="1">
    <source>
        <dbReference type="Pfam" id="PF01850"/>
    </source>
</evidence>
<accession>A0A3M9XR18</accession>
<dbReference type="OrthoDB" id="9798990at2"/>
<reference evidence="2 3" key="1">
    <citation type="submission" date="2018-08" db="EMBL/GenBank/DDBJ databases">
        <title>Genome sequence of Methylocystis hirsuta CSC1, a methanotroph able to accumulate PHAs.</title>
        <authorList>
            <person name="Bordel S."/>
            <person name="Rodriguez E."/>
            <person name="Gancedo J."/>
            <person name="Munoz R."/>
        </authorList>
    </citation>
    <scope>NUCLEOTIDE SEQUENCE [LARGE SCALE GENOMIC DNA]</scope>
    <source>
        <strain evidence="2 3">CSC1</strain>
    </source>
</reference>
<dbReference type="EMBL" id="QWDD01000001">
    <property type="protein sequence ID" value="RNJ50673.1"/>
    <property type="molecule type" value="Genomic_DNA"/>
</dbReference>
<keyword evidence="3" id="KW-1185">Reference proteome</keyword>
<dbReference type="InterPro" id="IPR052919">
    <property type="entry name" value="TA_system_RNase"/>
</dbReference>
<dbReference type="RefSeq" id="WP_123176589.1">
    <property type="nucleotide sequence ID" value="NZ_QWDD01000001.1"/>
</dbReference>
<evidence type="ECO:0000313" key="3">
    <source>
        <dbReference type="Proteomes" id="UP000268623"/>
    </source>
</evidence>
<dbReference type="Pfam" id="PF01850">
    <property type="entry name" value="PIN"/>
    <property type="match status" value="1"/>
</dbReference>